<keyword evidence="5" id="KW-1185">Reference proteome</keyword>
<dbReference type="EC" id="2.3.1.-" evidence="4"/>
<gene>
    <name evidence="4" type="ORF">GR167_11785</name>
</gene>
<feature type="domain" description="N-acetyltransferase" evidence="3">
    <location>
        <begin position="1"/>
        <end position="150"/>
    </location>
</feature>
<dbReference type="Gene3D" id="3.40.630.30">
    <property type="match status" value="1"/>
</dbReference>
<dbReference type="CDD" id="cd04301">
    <property type="entry name" value="NAT_SF"/>
    <property type="match status" value="1"/>
</dbReference>
<dbReference type="AlphaFoldDB" id="A0A6L8LLU6"/>
<organism evidence="4 5">
    <name type="scientific">Thalassovita mangrovi</name>
    <dbReference type="NCBI Taxonomy" id="2692236"/>
    <lineage>
        <taxon>Bacteria</taxon>
        <taxon>Pseudomonadati</taxon>
        <taxon>Pseudomonadota</taxon>
        <taxon>Alphaproteobacteria</taxon>
        <taxon>Rhodobacterales</taxon>
        <taxon>Roseobacteraceae</taxon>
        <taxon>Thalassovita</taxon>
    </lineage>
</organism>
<protein>
    <submittedName>
        <fullName evidence="4">GNAT family acetyltransferase</fullName>
        <ecNumber evidence="4">2.3.1.-</ecNumber>
    </submittedName>
</protein>
<proteinExistence type="predicted"/>
<evidence type="ECO:0000256" key="1">
    <source>
        <dbReference type="ARBA" id="ARBA00022679"/>
    </source>
</evidence>
<dbReference type="PROSITE" id="PS51186">
    <property type="entry name" value="GNAT"/>
    <property type="match status" value="1"/>
</dbReference>
<sequence length="155" mass="17366">MPSDLPAFQSLPQGAEPAVIALWDRCGSTRPWNPPEQDIAELRAHETADLLVAMQGDKVLASIAVGYDGHRGWVYYVAADPDCRGQGLGRAAMAAAEDWLRARGVHKLQLMVRDNNLQVMGFYESLGYEDAKCRVMQKWIDPEREQIFLETSNDF</sequence>
<name>A0A6L8LLU6_9RHOB</name>
<evidence type="ECO:0000313" key="4">
    <source>
        <dbReference type="EMBL" id="MYM55986.1"/>
    </source>
</evidence>
<comment type="caution">
    <text evidence="4">The sequence shown here is derived from an EMBL/GenBank/DDBJ whole genome shotgun (WGS) entry which is preliminary data.</text>
</comment>
<dbReference type="InterPro" id="IPR016181">
    <property type="entry name" value="Acyl_CoA_acyltransferase"/>
</dbReference>
<dbReference type="InterPro" id="IPR000182">
    <property type="entry name" value="GNAT_dom"/>
</dbReference>
<dbReference type="EMBL" id="WWEN01000004">
    <property type="protein sequence ID" value="MYM55986.1"/>
    <property type="molecule type" value="Genomic_DNA"/>
</dbReference>
<dbReference type="InterPro" id="IPR050832">
    <property type="entry name" value="Bact_Acetyltransf"/>
</dbReference>
<keyword evidence="1 4" id="KW-0808">Transferase</keyword>
<dbReference type="RefSeq" id="WP_160973713.1">
    <property type="nucleotide sequence ID" value="NZ_WWEN01000004.1"/>
</dbReference>
<dbReference type="Proteomes" id="UP000479043">
    <property type="component" value="Unassembled WGS sequence"/>
</dbReference>
<dbReference type="PANTHER" id="PTHR43877">
    <property type="entry name" value="AMINOALKYLPHOSPHONATE N-ACETYLTRANSFERASE-RELATED-RELATED"/>
    <property type="match status" value="1"/>
</dbReference>
<evidence type="ECO:0000259" key="3">
    <source>
        <dbReference type="PROSITE" id="PS51186"/>
    </source>
</evidence>
<keyword evidence="2 4" id="KW-0012">Acyltransferase</keyword>
<reference evidence="4 5" key="1">
    <citation type="submission" date="2020-01" db="EMBL/GenBank/DDBJ databases">
        <authorList>
            <person name="Chen S."/>
        </authorList>
    </citation>
    <scope>NUCLEOTIDE SEQUENCE [LARGE SCALE GENOMIC DNA]</scope>
    <source>
        <strain evidence="4 5">GS-10</strain>
    </source>
</reference>
<evidence type="ECO:0000313" key="5">
    <source>
        <dbReference type="Proteomes" id="UP000479043"/>
    </source>
</evidence>
<dbReference type="GO" id="GO:0016747">
    <property type="term" value="F:acyltransferase activity, transferring groups other than amino-acyl groups"/>
    <property type="evidence" value="ECO:0007669"/>
    <property type="project" value="InterPro"/>
</dbReference>
<dbReference type="NCBIfam" id="NF002959">
    <property type="entry name" value="PRK03624.1"/>
    <property type="match status" value="1"/>
</dbReference>
<dbReference type="SUPFAM" id="SSF55729">
    <property type="entry name" value="Acyl-CoA N-acyltransferases (Nat)"/>
    <property type="match status" value="1"/>
</dbReference>
<accession>A0A6L8LLU6</accession>
<evidence type="ECO:0000256" key="2">
    <source>
        <dbReference type="ARBA" id="ARBA00023315"/>
    </source>
</evidence>
<dbReference type="Pfam" id="PF00583">
    <property type="entry name" value="Acetyltransf_1"/>
    <property type="match status" value="1"/>
</dbReference>